<reference evidence="1 2" key="1">
    <citation type="submission" date="2020-05" db="EMBL/GenBank/DDBJ databases">
        <title>Compete genome of Limnobacter sp. SAORIC-580.</title>
        <authorList>
            <person name="Song J."/>
            <person name="Cho J.-C."/>
        </authorList>
    </citation>
    <scope>NUCLEOTIDE SEQUENCE [LARGE SCALE GENOMIC DNA]</scope>
    <source>
        <strain evidence="1 2">SAORIC-580</strain>
    </source>
</reference>
<dbReference type="NCBIfam" id="TIGR04345">
    <property type="entry name" value="ovoA_Cterm"/>
    <property type="match status" value="1"/>
</dbReference>
<sequence>MTNPYETDELLNQYLAFHYGIDYFDVPNYPVRCAQLCLEFMGNRPRRKALDLGCAVGRSTFELALGFDTAVGVDLSARFIDAAEALQQGNTLNYFLHDEGDLGRAMQVSLANFNYSDCSQRVEFAQGDACKLGEEHTGYDLIFAGNLIDRVNNPTEFLNDMPKRIVPGGLLVISSPYTLLAEYTPKENWIGGIEEHGKPKTMLEGMQAVLAPHFKRVRDPMNVPFVIRETARKYQHSIAEMTVWERKGS</sequence>
<evidence type="ECO:0000313" key="2">
    <source>
        <dbReference type="Proteomes" id="UP000501130"/>
    </source>
</evidence>
<dbReference type="PANTHER" id="PTHR45445">
    <property type="match status" value="1"/>
</dbReference>
<dbReference type="Pfam" id="PF13489">
    <property type="entry name" value="Methyltransf_23"/>
    <property type="match status" value="1"/>
</dbReference>
<keyword evidence="2" id="KW-1185">Reference proteome</keyword>
<name>A0ABX6N704_9BURK</name>
<gene>
    <name evidence="1" type="ORF">HKT17_09870</name>
</gene>
<dbReference type="Gene3D" id="3.40.50.150">
    <property type="entry name" value="Vaccinia Virus protein VP39"/>
    <property type="match status" value="1"/>
</dbReference>
<evidence type="ECO:0000313" key="1">
    <source>
        <dbReference type="EMBL" id="QJR29988.1"/>
    </source>
</evidence>
<dbReference type="RefSeq" id="WP_171099715.1">
    <property type="nucleotide sequence ID" value="NZ_CP053084.1"/>
</dbReference>
<dbReference type="InterPro" id="IPR027625">
    <property type="entry name" value="OvoA_Cterm"/>
</dbReference>
<organism evidence="1 2">
    <name type="scientific">Limnobacter profundi</name>
    <dbReference type="NCBI Taxonomy" id="2732163"/>
    <lineage>
        <taxon>Bacteria</taxon>
        <taxon>Pseudomonadati</taxon>
        <taxon>Pseudomonadota</taxon>
        <taxon>Betaproteobacteria</taxon>
        <taxon>Burkholderiales</taxon>
        <taxon>Burkholderiaceae</taxon>
        <taxon>Limnobacter</taxon>
    </lineage>
</organism>
<dbReference type="EMBL" id="CP053084">
    <property type="protein sequence ID" value="QJR29988.1"/>
    <property type="molecule type" value="Genomic_DNA"/>
</dbReference>
<proteinExistence type="predicted"/>
<accession>A0ABX6N704</accession>
<dbReference type="SUPFAM" id="SSF53335">
    <property type="entry name" value="S-adenosyl-L-methionine-dependent methyltransferases"/>
    <property type="match status" value="1"/>
</dbReference>
<dbReference type="PANTHER" id="PTHR45445:SF2">
    <property type="entry name" value="METHYLTRANSFERASE TYPE 11 DOMAIN-CONTAINING PROTEIN"/>
    <property type="match status" value="1"/>
</dbReference>
<dbReference type="CDD" id="cd02440">
    <property type="entry name" value="AdoMet_MTases"/>
    <property type="match status" value="1"/>
</dbReference>
<dbReference type="InterPro" id="IPR029063">
    <property type="entry name" value="SAM-dependent_MTases_sf"/>
</dbReference>
<dbReference type="Proteomes" id="UP000501130">
    <property type="component" value="Chromosome"/>
</dbReference>
<protein>
    <submittedName>
        <fullName evidence="1">4-mercaptohistidine N1-methyltransferase</fullName>
    </submittedName>
</protein>